<dbReference type="InterPro" id="IPR015943">
    <property type="entry name" value="WD40/YVTN_repeat-like_dom_sf"/>
</dbReference>
<dbReference type="Gene3D" id="2.130.10.10">
    <property type="entry name" value="YVTN repeat-like/Quinoprotein amine dehydrogenase"/>
    <property type="match status" value="1"/>
</dbReference>
<dbReference type="OrthoDB" id="47802at2759"/>
<evidence type="ECO:0000256" key="3">
    <source>
        <dbReference type="PROSITE-ProRule" id="PRU00221"/>
    </source>
</evidence>
<feature type="repeat" description="WD" evidence="3">
    <location>
        <begin position="15"/>
        <end position="62"/>
    </location>
</feature>
<dbReference type="AlphaFoldDB" id="A0A0M0J812"/>
<keyword evidence="6" id="KW-1185">Reference proteome</keyword>
<keyword evidence="2" id="KW-0677">Repeat</keyword>
<protein>
    <submittedName>
        <fullName evidence="5">Echinoderm microtubule-associated 5</fullName>
    </submittedName>
</protein>
<dbReference type="PANTHER" id="PTHR13720:SF33">
    <property type="entry name" value="HELP DOMAIN-CONTAINING PROTEIN"/>
    <property type="match status" value="1"/>
</dbReference>
<dbReference type="PROSITE" id="PS50082">
    <property type="entry name" value="WD_REPEATS_2"/>
    <property type="match status" value="2"/>
</dbReference>
<dbReference type="SUPFAM" id="SSF50998">
    <property type="entry name" value="Quinoprotein alcohol dehydrogenase-like"/>
    <property type="match status" value="1"/>
</dbReference>
<sequence>MAVMTDLGTGTQTVYDGHDCDVTCVALHPSGELVATGQGMNAGGADASIHLWQIGSREQVAIIGKGHLIIGVGKDEQHLVGVWDWRKGELMAQAPGLVARPLGVHQLSVAPQPLATDDKGRQSLFCVLVGVSNAPKFGKIVPVAAAGPLRYTLTFGLGQLGLKPGQAPPAALSAVAFGGDAFPAPSGAAHGLTFIGSSGGRIFVFDAPANELALWGVDAHQGPVTALCSTGNAIASGGADGFVYLWGPPAGARVVGGTPRAPVSAATAGGLEKAHTYSFTPATPAYKLDPQYRPTQPASSRNARSVP</sequence>
<dbReference type="Proteomes" id="UP000037460">
    <property type="component" value="Unassembled WGS sequence"/>
</dbReference>
<evidence type="ECO:0000256" key="1">
    <source>
        <dbReference type="ARBA" id="ARBA00022574"/>
    </source>
</evidence>
<dbReference type="SMART" id="SM00320">
    <property type="entry name" value="WD40"/>
    <property type="match status" value="2"/>
</dbReference>
<dbReference type="InterPro" id="IPR050630">
    <property type="entry name" value="WD_repeat_EMAP"/>
</dbReference>
<name>A0A0M0J812_9EUKA</name>
<gene>
    <name evidence="5" type="ORF">Ctob_002107</name>
</gene>
<keyword evidence="1 3" id="KW-0853">WD repeat</keyword>
<dbReference type="InterPro" id="IPR011047">
    <property type="entry name" value="Quinoprotein_ADH-like_sf"/>
</dbReference>
<evidence type="ECO:0000256" key="2">
    <source>
        <dbReference type="ARBA" id="ARBA00022737"/>
    </source>
</evidence>
<accession>A0A0M0J812</accession>
<dbReference type="Pfam" id="PF00400">
    <property type="entry name" value="WD40"/>
    <property type="match status" value="2"/>
</dbReference>
<proteinExistence type="predicted"/>
<evidence type="ECO:0000313" key="6">
    <source>
        <dbReference type="Proteomes" id="UP000037460"/>
    </source>
</evidence>
<organism evidence="5 6">
    <name type="scientific">Chrysochromulina tobinii</name>
    <dbReference type="NCBI Taxonomy" id="1460289"/>
    <lineage>
        <taxon>Eukaryota</taxon>
        <taxon>Haptista</taxon>
        <taxon>Haptophyta</taxon>
        <taxon>Prymnesiophyceae</taxon>
        <taxon>Prymnesiales</taxon>
        <taxon>Chrysochromulinaceae</taxon>
        <taxon>Chrysochromulina</taxon>
    </lineage>
</organism>
<reference evidence="6" key="1">
    <citation type="journal article" date="2015" name="PLoS Genet.">
        <title>Genome Sequence and Transcriptome Analyses of Chrysochromulina tobin: Metabolic Tools for Enhanced Algal Fitness in the Prominent Order Prymnesiales (Haptophyceae).</title>
        <authorList>
            <person name="Hovde B.T."/>
            <person name="Deodato C.R."/>
            <person name="Hunsperger H.M."/>
            <person name="Ryken S.A."/>
            <person name="Yost W."/>
            <person name="Jha R.K."/>
            <person name="Patterson J."/>
            <person name="Monnat R.J. Jr."/>
            <person name="Barlow S.B."/>
            <person name="Starkenburg S.R."/>
            <person name="Cattolico R.A."/>
        </authorList>
    </citation>
    <scope>NUCLEOTIDE SEQUENCE</scope>
    <source>
        <strain evidence="6">CCMP291</strain>
    </source>
</reference>
<dbReference type="EMBL" id="JWZX01003284">
    <property type="protein sequence ID" value="KOO22363.1"/>
    <property type="molecule type" value="Genomic_DNA"/>
</dbReference>
<dbReference type="GO" id="GO:0008017">
    <property type="term" value="F:microtubule binding"/>
    <property type="evidence" value="ECO:0007669"/>
    <property type="project" value="TreeGrafter"/>
</dbReference>
<comment type="caution">
    <text evidence="5">The sequence shown here is derived from an EMBL/GenBank/DDBJ whole genome shotgun (WGS) entry which is preliminary data.</text>
</comment>
<dbReference type="PANTHER" id="PTHR13720">
    <property type="entry name" value="WD-40 REPEAT PROTEIN"/>
    <property type="match status" value="1"/>
</dbReference>
<feature type="region of interest" description="Disordered" evidence="4">
    <location>
        <begin position="282"/>
        <end position="307"/>
    </location>
</feature>
<evidence type="ECO:0000256" key="4">
    <source>
        <dbReference type="SAM" id="MobiDB-lite"/>
    </source>
</evidence>
<feature type="repeat" description="WD" evidence="3">
    <location>
        <begin position="217"/>
        <end position="246"/>
    </location>
</feature>
<evidence type="ECO:0000313" key="5">
    <source>
        <dbReference type="EMBL" id="KOO22363.1"/>
    </source>
</evidence>
<feature type="compositionally biased region" description="Polar residues" evidence="4">
    <location>
        <begin position="293"/>
        <end position="307"/>
    </location>
</feature>
<dbReference type="InterPro" id="IPR001680">
    <property type="entry name" value="WD40_rpt"/>
</dbReference>